<comment type="caution">
    <text evidence="1">The sequence shown here is derived from an EMBL/GenBank/DDBJ whole genome shotgun (WGS) entry which is preliminary data.</text>
</comment>
<dbReference type="GO" id="GO:0008168">
    <property type="term" value="F:methyltransferase activity"/>
    <property type="evidence" value="ECO:0007669"/>
    <property type="project" value="UniProtKB-KW"/>
</dbReference>
<dbReference type="Proteomes" id="UP000068016">
    <property type="component" value="Unassembled WGS sequence"/>
</dbReference>
<dbReference type="EMBL" id="LPLZ01000064">
    <property type="protein sequence ID" value="KWN09738.1"/>
    <property type="molecule type" value="Genomic_DNA"/>
</dbReference>
<protein>
    <submittedName>
        <fullName evidence="1">SAM-dependent methyltransferase</fullName>
    </submittedName>
</protein>
<dbReference type="RefSeq" id="WP_060348094.1">
    <property type="nucleotide sequence ID" value="NZ_LPLZ01000064.1"/>
</dbReference>
<dbReference type="Pfam" id="PF13489">
    <property type="entry name" value="Methyltransf_23"/>
    <property type="match status" value="1"/>
</dbReference>
<dbReference type="GO" id="GO:0032259">
    <property type="term" value="P:methylation"/>
    <property type="evidence" value="ECO:0007669"/>
    <property type="project" value="UniProtKB-KW"/>
</dbReference>
<gene>
    <name evidence="1" type="ORF">WT83_22600</name>
</gene>
<accession>A0A125K548</accession>
<dbReference type="Gene3D" id="3.40.50.150">
    <property type="entry name" value="Vaccinia Virus protein VP39"/>
    <property type="match status" value="1"/>
</dbReference>
<proteinExistence type="predicted"/>
<keyword evidence="1" id="KW-0489">Methyltransferase</keyword>
<keyword evidence="1" id="KW-0808">Transferase</keyword>
<evidence type="ECO:0000313" key="1">
    <source>
        <dbReference type="EMBL" id="KWN09738.1"/>
    </source>
</evidence>
<dbReference type="InterPro" id="IPR029063">
    <property type="entry name" value="SAM-dependent_MTases_sf"/>
</dbReference>
<reference evidence="1 2" key="1">
    <citation type="submission" date="2015-11" db="EMBL/GenBank/DDBJ databases">
        <title>Expanding the genomic diversity of Burkholderia species for the development of highly accurate diagnostics.</title>
        <authorList>
            <person name="Sahl J."/>
            <person name="Keim P."/>
            <person name="Wagner D."/>
        </authorList>
    </citation>
    <scope>NUCLEOTIDE SEQUENCE [LARGE SCALE GENOMIC DNA]</scope>
    <source>
        <strain evidence="1 2">MSMB793WGS</strain>
    </source>
</reference>
<name>A0A125K548_9BURK</name>
<sequence length="224" mass="24776">MSIGVSGTEGYAENAPSLIEQWQDISFAEHHAPIMHLVPQAPSSVLDIGAGIGTDAAALATIGHSVVAVEPVDALRVEGMRQHPSLRIEWLDDSLPDLAILRSERKEFHFVMLSAVWMHLDEHERRRAMPNVSALLCDGAVLVMSLRHGPVPAGRRMFDVSAEETMHLANASGLRTVMSIRTDSCQRGNRRMGVTWSRLAFAKDGGQGCRQAWNFHTSYRDQER</sequence>
<dbReference type="AlphaFoldDB" id="A0A125K548"/>
<dbReference type="CDD" id="cd02440">
    <property type="entry name" value="AdoMet_MTases"/>
    <property type="match status" value="1"/>
</dbReference>
<organism evidence="1 2">
    <name type="scientific">Burkholderia territorii</name>
    <dbReference type="NCBI Taxonomy" id="1503055"/>
    <lineage>
        <taxon>Bacteria</taxon>
        <taxon>Pseudomonadati</taxon>
        <taxon>Pseudomonadota</taxon>
        <taxon>Betaproteobacteria</taxon>
        <taxon>Burkholderiales</taxon>
        <taxon>Burkholderiaceae</taxon>
        <taxon>Burkholderia</taxon>
        <taxon>Burkholderia cepacia complex</taxon>
    </lineage>
</organism>
<dbReference type="SUPFAM" id="SSF53335">
    <property type="entry name" value="S-adenosyl-L-methionine-dependent methyltransferases"/>
    <property type="match status" value="1"/>
</dbReference>
<evidence type="ECO:0000313" key="2">
    <source>
        <dbReference type="Proteomes" id="UP000068016"/>
    </source>
</evidence>